<keyword evidence="5" id="KW-1185">Reference proteome</keyword>
<name>A0ABV0F158_9ENTE</name>
<evidence type="ECO:0000313" key="5">
    <source>
        <dbReference type="Proteomes" id="UP001429357"/>
    </source>
</evidence>
<protein>
    <recommendedName>
        <fullName evidence="6">Glycoside hydrolase family 127 protein</fullName>
    </recommendedName>
</protein>
<dbReference type="SUPFAM" id="SSF48208">
    <property type="entry name" value="Six-hairpin glycosidases"/>
    <property type="match status" value="1"/>
</dbReference>
<dbReference type="EMBL" id="MAEI02000001">
    <property type="protein sequence ID" value="MEO1780797.1"/>
    <property type="molecule type" value="Genomic_DNA"/>
</dbReference>
<proteinExistence type="predicted"/>
<dbReference type="InterPro" id="IPR049046">
    <property type="entry name" value="Beta-AFase-like_GH127_middle"/>
</dbReference>
<dbReference type="PANTHER" id="PTHR43465:SF2">
    <property type="entry name" value="DUF1680 DOMAIN PROTEIN (AFU_ORTHOLOGUE AFUA_1G08910)"/>
    <property type="match status" value="1"/>
</dbReference>
<comment type="caution">
    <text evidence="4">The sequence shown here is derived from an EMBL/GenBank/DDBJ whole genome shotgun (WGS) entry which is preliminary data.</text>
</comment>
<gene>
    <name evidence="4" type="ORF">BAU18_000348</name>
</gene>
<evidence type="ECO:0000313" key="4">
    <source>
        <dbReference type="EMBL" id="MEO1780797.1"/>
    </source>
</evidence>
<sequence>MTTQINFNQVTINDDFWTPRLNQWKKVLIRTCLDKCYESGRIDNFKKAGGLIPGEFIGIYFDDSDVYKVLEGAAYFLQLEKDLELEAEIDEIISYIAAAQEDDGYLDTYYTLVEPENKWTDMERHEMYCGGHLIEAAVAYFQATGKRTFLDVAEKMVNHYLTIFGSGKRNWVEGHEEIELALVKLAKTTGKQEYLDFAKWLLGQRGHGLGEGMIWNKANWGPAYCQDDVPVEDITEAVGHSVRAVYLYTAMAEIFEIDHDDRYFAALEVVWEDVTTKKMYITGGIGSSRENEGFKEAYHLPNESAYCETCAAIGEVFFNQQMNLITDEAKYADIIERCIYNGILSGISQEGNKFFYTNPMASVGDHHRSEWFGTSCCPTNLARFLPSLGNYIYSESLDSETLTVNQYIGSQFHKDGSDSCVSITSTMPWNGNVGVKIVGDTDYRSIRLRKPFWTRNYTVAVNGQTMTVPVDEKGYLNIELSPAVTETTIDLVFENTVREVYAHRNVLSNRGKVAIMKDPLVYCAEKADNPHRLYDEFALESGASYQINWDMQLDCEKLIFTKGMTEGVEKSPLQLLPYYAWDNRGAGPMKVWLDGIQSNSLYHN</sequence>
<reference evidence="5" key="1">
    <citation type="submission" date="2016-06" db="EMBL/GenBank/DDBJ databases">
        <title>Four novel species of enterococci isolated from chicken manure.</title>
        <authorList>
            <person name="Van Tyne D."/>
        </authorList>
    </citation>
    <scope>NUCLEOTIDE SEQUENCE [LARGE SCALE GENOMIC DNA]</scope>
    <source>
        <strain evidence="5">JM9A</strain>
    </source>
</reference>
<accession>A0ABV0F158</accession>
<dbReference type="Proteomes" id="UP001429357">
    <property type="component" value="Unassembled WGS sequence"/>
</dbReference>
<feature type="domain" description="Non-reducing end beta-L-arabinofuranosidase-like GH127 catalytic" evidence="1">
    <location>
        <begin position="9"/>
        <end position="389"/>
    </location>
</feature>
<dbReference type="RefSeq" id="WP_161869711.1">
    <property type="nucleotide sequence ID" value="NZ_MAEI02000001.1"/>
</dbReference>
<dbReference type="InterPro" id="IPR049174">
    <property type="entry name" value="Beta-AFase-like"/>
</dbReference>
<evidence type="ECO:0008006" key="6">
    <source>
        <dbReference type="Google" id="ProtNLM"/>
    </source>
</evidence>
<feature type="domain" description="Non-reducing end beta-L-arabinofuranosidase-like GH127 middle" evidence="2">
    <location>
        <begin position="401"/>
        <end position="480"/>
    </location>
</feature>
<feature type="domain" description="Non-reducing end beta-L-arabinofuranosidase-like GH127 C-terminal" evidence="3">
    <location>
        <begin position="497"/>
        <end position="593"/>
    </location>
</feature>
<organism evidence="4 5">
    <name type="scientific">Enterococcus diestrammenae</name>
    <dbReference type="NCBI Taxonomy" id="1155073"/>
    <lineage>
        <taxon>Bacteria</taxon>
        <taxon>Bacillati</taxon>
        <taxon>Bacillota</taxon>
        <taxon>Bacilli</taxon>
        <taxon>Lactobacillales</taxon>
        <taxon>Enterococcaceae</taxon>
        <taxon>Enterococcus</taxon>
    </lineage>
</organism>
<evidence type="ECO:0000259" key="2">
    <source>
        <dbReference type="Pfam" id="PF20736"/>
    </source>
</evidence>
<dbReference type="Pfam" id="PF07944">
    <property type="entry name" value="Beta-AFase-like_GH127_cat"/>
    <property type="match status" value="1"/>
</dbReference>
<evidence type="ECO:0000259" key="1">
    <source>
        <dbReference type="Pfam" id="PF07944"/>
    </source>
</evidence>
<dbReference type="Pfam" id="PF20737">
    <property type="entry name" value="Glyco_hydro127C"/>
    <property type="match status" value="1"/>
</dbReference>
<reference evidence="4 5" key="2">
    <citation type="submission" date="2024-02" db="EMBL/GenBank/DDBJ databases">
        <title>The Genome Sequence of Enterococcus diestrammenae JM9A.</title>
        <authorList>
            <person name="Earl A."/>
            <person name="Manson A."/>
            <person name="Gilmore M."/>
            <person name="Sanders J."/>
            <person name="Shea T."/>
            <person name="Howe W."/>
            <person name="Livny J."/>
            <person name="Cuomo C."/>
            <person name="Neafsey D."/>
            <person name="Birren B."/>
        </authorList>
    </citation>
    <scope>NUCLEOTIDE SEQUENCE [LARGE SCALE GENOMIC DNA]</scope>
    <source>
        <strain evidence="4 5">JM9A</strain>
    </source>
</reference>
<dbReference type="InterPro" id="IPR012878">
    <property type="entry name" value="Beta-AFase-like_GH127_cat"/>
</dbReference>
<dbReference type="PANTHER" id="PTHR43465">
    <property type="entry name" value="DUF1680 DOMAIN PROTEIN (AFU_ORTHOLOGUE AFUA_1G08910)"/>
    <property type="match status" value="1"/>
</dbReference>
<dbReference type="Pfam" id="PF20736">
    <property type="entry name" value="Glyco_hydro127M"/>
    <property type="match status" value="1"/>
</dbReference>
<dbReference type="InterPro" id="IPR008928">
    <property type="entry name" value="6-hairpin_glycosidase_sf"/>
</dbReference>
<evidence type="ECO:0000259" key="3">
    <source>
        <dbReference type="Pfam" id="PF20737"/>
    </source>
</evidence>
<dbReference type="InterPro" id="IPR049049">
    <property type="entry name" value="Beta-AFase-like_GH127_C"/>
</dbReference>